<dbReference type="RefSeq" id="WP_207679807.1">
    <property type="nucleotide sequence ID" value="NZ_CP061800.1"/>
</dbReference>
<dbReference type="AlphaFoldDB" id="A0A975BW96"/>
<dbReference type="Proteomes" id="UP000663722">
    <property type="component" value="Chromosome"/>
</dbReference>
<sequence length="232" mass="26201">MNLDTKLVVLNQIYKIYDEFAATLDVACKQYCAQCCTRNVTLTTLEGYKIAHYLISNGKSDLFEKLKDASHKKRFQPLTTTNQLAEICMRGDEPPEEENDPSWGRCPFLTDNECPVYPVRPFGCRCFVSKQNCSETGYADTEPFVIAVNNVFLQFIEHIDAQGFSGNLTDVLLFMASDNNRQCYKDSTLTNPCDGLISNAPIKVVLVSPEHKDKAEPILRSLQSIKVPREQI</sequence>
<dbReference type="KEGG" id="dmm:dnm_085280"/>
<protein>
    <submittedName>
        <fullName evidence="1">Zinc- or iron-chelating domain-containing protein</fullName>
    </submittedName>
</protein>
<name>A0A975BW96_9BACT</name>
<dbReference type="EMBL" id="CP061800">
    <property type="protein sequence ID" value="QTA92448.1"/>
    <property type="molecule type" value="Genomic_DNA"/>
</dbReference>
<evidence type="ECO:0000313" key="1">
    <source>
        <dbReference type="EMBL" id="QTA92448.1"/>
    </source>
</evidence>
<accession>A0A975BW96</accession>
<gene>
    <name evidence="1" type="ORF">dnm_085280</name>
</gene>
<keyword evidence="2" id="KW-1185">Reference proteome</keyword>
<reference evidence="1" key="1">
    <citation type="journal article" date="2021" name="Microb. Physiol.">
        <title>Proteogenomic Insights into the Physiology of Marine, Sulfate-Reducing, Filamentous Desulfonema limicola and Desulfonema magnum.</title>
        <authorList>
            <person name="Schnaars V."/>
            <person name="Wohlbrand L."/>
            <person name="Scheve S."/>
            <person name="Hinrichs C."/>
            <person name="Reinhardt R."/>
            <person name="Rabus R."/>
        </authorList>
    </citation>
    <scope>NUCLEOTIDE SEQUENCE</scope>
    <source>
        <strain evidence="1">4be13</strain>
    </source>
</reference>
<proteinExistence type="predicted"/>
<organism evidence="1 2">
    <name type="scientific">Desulfonema magnum</name>
    <dbReference type="NCBI Taxonomy" id="45655"/>
    <lineage>
        <taxon>Bacteria</taxon>
        <taxon>Pseudomonadati</taxon>
        <taxon>Thermodesulfobacteriota</taxon>
        <taxon>Desulfobacteria</taxon>
        <taxon>Desulfobacterales</taxon>
        <taxon>Desulfococcaceae</taxon>
        <taxon>Desulfonema</taxon>
    </lineage>
</organism>
<evidence type="ECO:0000313" key="2">
    <source>
        <dbReference type="Proteomes" id="UP000663722"/>
    </source>
</evidence>